<dbReference type="InParanoid" id="G5A0W3"/>
<evidence type="ECO:0000313" key="2">
    <source>
        <dbReference type="EMBL" id="EGZ10595.1"/>
    </source>
</evidence>
<dbReference type="Pfam" id="PF00004">
    <property type="entry name" value="AAA"/>
    <property type="match status" value="1"/>
</dbReference>
<dbReference type="RefSeq" id="XP_009533340.1">
    <property type="nucleotide sequence ID" value="XM_009535045.1"/>
</dbReference>
<keyword evidence="3" id="KW-1185">Reference proteome</keyword>
<gene>
    <name evidence="2" type="ORF">PHYSODRAFT_304421</name>
</gene>
<dbReference type="EMBL" id="JH159158">
    <property type="protein sequence ID" value="EGZ10595.1"/>
    <property type="molecule type" value="Genomic_DNA"/>
</dbReference>
<reference evidence="2 3" key="1">
    <citation type="journal article" date="2006" name="Science">
        <title>Phytophthora genome sequences uncover evolutionary origins and mechanisms of pathogenesis.</title>
        <authorList>
            <person name="Tyler B.M."/>
            <person name="Tripathy S."/>
            <person name="Zhang X."/>
            <person name="Dehal P."/>
            <person name="Jiang R.H."/>
            <person name="Aerts A."/>
            <person name="Arredondo F.D."/>
            <person name="Baxter L."/>
            <person name="Bensasson D."/>
            <person name="Beynon J.L."/>
            <person name="Chapman J."/>
            <person name="Damasceno C.M."/>
            <person name="Dorrance A.E."/>
            <person name="Dou D."/>
            <person name="Dickerman A.W."/>
            <person name="Dubchak I.L."/>
            <person name="Garbelotto M."/>
            <person name="Gijzen M."/>
            <person name="Gordon S.G."/>
            <person name="Govers F."/>
            <person name="Grunwald N.J."/>
            <person name="Huang W."/>
            <person name="Ivors K.L."/>
            <person name="Jones R.W."/>
            <person name="Kamoun S."/>
            <person name="Krampis K."/>
            <person name="Lamour K.H."/>
            <person name="Lee M.K."/>
            <person name="McDonald W.H."/>
            <person name="Medina M."/>
            <person name="Meijer H.J."/>
            <person name="Nordberg E.K."/>
            <person name="Maclean D.J."/>
            <person name="Ospina-Giraldo M.D."/>
            <person name="Morris P.F."/>
            <person name="Phuntumart V."/>
            <person name="Putnam N.H."/>
            <person name="Rash S."/>
            <person name="Rose J.K."/>
            <person name="Sakihama Y."/>
            <person name="Salamov A.A."/>
            <person name="Savidor A."/>
            <person name="Scheuring C.F."/>
            <person name="Smith B.M."/>
            <person name="Sobral B.W."/>
            <person name="Terry A."/>
            <person name="Torto-Alalibo T.A."/>
            <person name="Win J."/>
            <person name="Xu Z."/>
            <person name="Zhang H."/>
            <person name="Grigoriev I.V."/>
            <person name="Rokhsar D.S."/>
            <person name="Boore J.L."/>
        </authorList>
    </citation>
    <scope>NUCLEOTIDE SEQUENCE [LARGE SCALE GENOMIC DNA]</scope>
    <source>
        <strain evidence="2 3">P6497</strain>
    </source>
</reference>
<dbReference type="GO" id="GO:0005524">
    <property type="term" value="F:ATP binding"/>
    <property type="evidence" value="ECO:0007669"/>
    <property type="project" value="InterPro"/>
</dbReference>
<evidence type="ECO:0000259" key="1">
    <source>
        <dbReference type="Pfam" id="PF00004"/>
    </source>
</evidence>
<dbReference type="InterPro" id="IPR003959">
    <property type="entry name" value="ATPase_AAA_core"/>
</dbReference>
<name>G5A0W3_PHYSP</name>
<dbReference type="SMR" id="G5A0W3"/>
<protein>
    <recommendedName>
        <fullName evidence="1">ATPase AAA-type core domain-containing protein</fullName>
    </recommendedName>
</protein>
<dbReference type="InterPro" id="IPR027417">
    <property type="entry name" value="P-loop_NTPase"/>
</dbReference>
<feature type="domain" description="ATPase AAA-type core" evidence="1">
    <location>
        <begin position="74"/>
        <end position="173"/>
    </location>
</feature>
<dbReference type="SUPFAM" id="SSF52540">
    <property type="entry name" value="P-loop containing nucleoside triphosphate hydrolases"/>
    <property type="match status" value="1"/>
</dbReference>
<dbReference type="Gene3D" id="3.40.50.300">
    <property type="entry name" value="P-loop containing nucleotide triphosphate hydrolases"/>
    <property type="match status" value="1"/>
</dbReference>
<dbReference type="GeneID" id="20642417"/>
<dbReference type="AlphaFoldDB" id="G5A0W3"/>
<sequence>MDPPLPLQIHVLVVLPPSNDGPPRKKVKLTQHKTVVYQGPVHLEAYSVPMESIKAYKSLEASLSSPHDTVRPLCLLYGPRQFGKTTIAHRLWNFVKGFPSVFVNFCTLTPTNTKSEDTFWGALSRGSAASSREFEAMLQERGERVWLVIDEMDVMFRNEKLTSKFLDVLRNWQTSPYFFGFLGVGTHDLVKLPQMQSGRRGVGPFNLCNLMVKVERFSSEQMVVFFQLIEPSYPFSESTRAAIMNYSAGAPGVFGSLIRCSIDRLKCTVERYEWEHWLKIDSFYAYLETYNWTYSRLRDDLVDFLDYSDWKSLISLLRNCDNGALEFSSPMMRRVCLEALPIRHIDEVLAADDPLELLATSLQYMETDVIGALKGQTPSESALQCELYESIRGIFTSNSVSTRNIIAEDREIDKQRRFDIIVNHEVKYGIELRANLLTAADVAAAVGQADDYREFLRMDKLFLINFLPQSHEMELVYQVAEYPAVRIIHARCPESGKKYEVLHVETP</sequence>
<dbReference type="GO" id="GO:0016887">
    <property type="term" value="F:ATP hydrolysis activity"/>
    <property type="evidence" value="ECO:0007669"/>
    <property type="project" value="InterPro"/>
</dbReference>
<evidence type="ECO:0000313" key="3">
    <source>
        <dbReference type="Proteomes" id="UP000002640"/>
    </source>
</evidence>
<organism evidence="2 3">
    <name type="scientific">Phytophthora sojae (strain P6497)</name>
    <name type="common">Soybean stem and root rot agent</name>
    <name type="synonym">Phytophthora megasperma f. sp. glycines</name>
    <dbReference type="NCBI Taxonomy" id="1094619"/>
    <lineage>
        <taxon>Eukaryota</taxon>
        <taxon>Sar</taxon>
        <taxon>Stramenopiles</taxon>
        <taxon>Oomycota</taxon>
        <taxon>Peronosporomycetes</taxon>
        <taxon>Peronosporales</taxon>
        <taxon>Peronosporaceae</taxon>
        <taxon>Phytophthora</taxon>
    </lineage>
</organism>
<accession>G5A0W3</accession>
<proteinExistence type="predicted"/>
<dbReference type="KEGG" id="psoj:PHYSODRAFT_304421"/>
<dbReference type="Proteomes" id="UP000002640">
    <property type="component" value="Unassembled WGS sequence"/>
</dbReference>